<accession>A0ABR3CAN3</accession>
<dbReference type="InterPro" id="IPR055795">
    <property type="entry name" value="DUF7371"/>
</dbReference>
<dbReference type="RefSeq" id="XP_066630713.1">
    <property type="nucleotide sequence ID" value="XM_066778276.1"/>
</dbReference>
<reference evidence="2 3" key="1">
    <citation type="submission" date="2024-02" db="EMBL/GenBank/DDBJ databases">
        <title>De novo assembly and annotation of 12 fungi associated with fruit tree decline syndrome in Ontario, Canada.</title>
        <authorList>
            <person name="Sulman M."/>
            <person name="Ellouze W."/>
            <person name="Ilyukhin E."/>
        </authorList>
    </citation>
    <scope>NUCLEOTIDE SEQUENCE [LARGE SCALE GENOMIC DNA]</scope>
    <source>
        <strain evidence="2 3">FDS-637</strain>
    </source>
</reference>
<comment type="caution">
    <text evidence="2">The sequence shown here is derived from an EMBL/GenBank/DDBJ whole genome shotgun (WGS) entry which is preliminary data.</text>
</comment>
<proteinExistence type="predicted"/>
<protein>
    <recommendedName>
        <fullName evidence="1">DUF7371 domain-containing protein</fullName>
    </recommendedName>
</protein>
<dbReference type="GeneID" id="92010932"/>
<keyword evidence="3" id="KW-1185">Reference proteome</keyword>
<feature type="domain" description="DUF7371" evidence="1">
    <location>
        <begin position="94"/>
        <end position="309"/>
    </location>
</feature>
<dbReference type="Pfam" id="PF24086">
    <property type="entry name" value="DUF7371"/>
    <property type="match status" value="1"/>
</dbReference>
<name>A0ABR3CAN3_9PEZI</name>
<dbReference type="Proteomes" id="UP001430584">
    <property type="component" value="Unassembled WGS sequence"/>
</dbReference>
<organism evidence="2 3">
    <name type="scientific">Diplodia seriata</name>
    <dbReference type="NCBI Taxonomy" id="420778"/>
    <lineage>
        <taxon>Eukaryota</taxon>
        <taxon>Fungi</taxon>
        <taxon>Dikarya</taxon>
        <taxon>Ascomycota</taxon>
        <taxon>Pezizomycotina</taxon>
        <taxon>Dothideomycetes</taxon>
        <taxon>Dothideomycetes incertae sedis</taxon>
        <taxon>Botryosphaeriales</taxon>
        <taxon>Botryosphaeriaceae</taxon>
        <taxon>Diplodia</taxon>
    </lineage>
</organism>
<dbReference type="EMBL" id="JAJVCZ030000007">
    <property type="protein sequence ID" value="KAL0257684.1"/>
    <property type="molecule type" value="Genomic_DNA"/>
</dbReference>
<evidence type="ECO:0000259" key="1">
    <source>
        <dbReference type="Pfam" id="PF24086"/>
    </source>
</evidence>
<gene>
    <name evidence="2" type="ORF">SLS55_006847</name>
</gene>
<evidence type="ECO:0000313" key="3">
    <source>
        <dbReference type="Proteomes" id="UP001430584"/>
    </source>
</evidence>
<sequence length="313" mass="33919">MSGKSTFTVVPPQETTSEVWITFNSTQFITVTDHTPSESTSTSTVWVTKSEEPTTVIVATSSTTVFSGTSTISDADPDANPTPTSAMCGEGCDFGNFTINFDEGHDNVVTTSDPFVGINNPTHHLVFNEGFAYVPTDYDAISPASPPYLVMYLPNRTTTAPEQPENGSTRNGSISADGNRISDSAFHFNAYGGSFSCNKGPIPVDNGPDPLNCTLEVTGFRWNAIEQVEGLQAISTFDMVPCSETTVDEEGKCQLTKIDFFSEGGDFTDLSSIRMRSYYWSDTAEDRVFFMDDLQLGWTNNNYTAGLTRGGGI</sequence>
<evidence type="ECO:0000313" key="2">
    <source>
        <dbReference type="EMBL" id="KAL0257684.1"/>
    </source>
</evidence>